<dbReference type="EMBL" id="CAJOBC010001113">
    <property type="protein sequence ID" value="CAF3656537.1"/>
    <property type="molecule type" value="Genomic_DNA"/>
</dbReference>
<dbReference type="EMBL" id="CAJOBA010048882">
    <property type="protein sequence ID" value="CAF4217591.1"/>
    <property type="molecule type" value="Genomic_DNA"/>
</dbReference>
<dbReference type="PIRSF" id="PIRSF028188">
    <property type="entry name" value="Amdntrnsf_FN0238"/>
    <property type="match status" value="1"/>
</dbReference>
<organism evidence="1 5">
    <name type="scientific">Didymodactylos carnosus</name>
    <dbReference type="NCBI Taxonomy" id="1234261"/>
    <lineage>
        <taxon>Eukaryota</taxon>
        <taxon>Metazoa</taxon>
        <taxon>Spiralia</taxon>
        <taxon>Gnathifera</taxon>
        <taxon>Rotifera</taxon>
        <taxon>Eurotatoria</taxon>
        <taxon>Bdelloidea</taxon>
        <taxon>Philodinida</taxon>
        <taxon>Philodinidae</taxon>
        <taxon>Didymodactylos</taxon>
    </lineage>
</organism>
<evidence type="ECO:0008006" key="6">
    <source>
        <dbReference type="Google" id="ProtNLM"/>
    </source>
</evidence>
<evidence type="ECO:0000313" key="1">
    <source>
        <dbReference type="EMBL" id="CAF0869082.1"/>
    </source>
</evidence>
<sequence length="318" mass="36294">MPSPQPVSHQKQQSSSRLLMIRPACFTFNLETAISNAFQNKTYASANEELQQQALTEFNTMIQQIKDLGIHVDVIDDTNTPVKPDAIFPNNWISTHSDGTIILYPMLAESRRLERRKDIVDQLCKMYYVTAIIDLSCFEKRNMFLEGTGSLVLDRQNGLAYAIRSPRTHEQPLKKFEQLTGYKVILFDSVDQDNRPIYHTNVMMTIGTNIAIICLSSIIDENQRSEVVNWLKQTNKIIVDITFEQMNKNFAGNMLEICNDDGKKYLAMSKCAFQSLNEEQIKIITQQENLTIVNFDINTIEQCGGGSVRCMIAENFLI</sequence>
<dbReference type="PANTHER" id="PTHR43224">
    <property type="entry name" value="AMIDINOTRANSFERASE"/>
    <property type="match status" value="1"/>
</dbReference>
<gene>
    <name evidence="1" type="ORF">GPM918_LOCUS7003</name>
    <name evidence="2" type="ORF">OVA965_LOCUS33493</name>
    <name evidence="3" type="ORF">SRO942_LOCUS7003</name>
    <name evidence="4" type="ORF">TMI583_LOCUS34384</name>
</gene>
<dbReference type="SUPFAM" id="SSF55909">
    <property type="entry name" value="Pentein"/>
    <property type="match status" value="1"/>
</dbReference>
<dbReference type="Proteomes" id="UP000663829">
    <property type="component" value="Unassembled WGS sequence"/>
</dbReference>
<dbReference type="Proteomes" id="UP000677228">
    <property type="component" value="Unassembled WGS sequence"/>
</dbReference>
<proteinExistence type="predicted"/>
<dbReference type="NCBIfam" id="NF046062">
    <property type="entry name" value="citrull_CtlX"/>
    <property type="match status" value="1"/>
</dbReference>
<evidence type="ECO:0000313" key="2">
    <source>
        <dbReference type="EMBL" id="CAF1414791.1"/>
    </source>
</evidence>
<name>A0A813XRM9_9BILA</name>
<reference evidence="1" key="1">
    <citation type="submission" date="2021-02" db="EMBL/GenBank/DDBJ databases">
        <authorList>
            <person name="Nowell W R."/>
        </authorList>
    </citation>
    <scope>NUCLEOTIDE SEQUENCE</scope>
</reference>
<dbReference type="AlphaFoldDB" id="A0A813XRM9"/>
<dbReference type="Pfam" id="PF19420">
    <property type="entry name" value="DDAH_eukar"/>
    <property type="match status" value="1"/>
</dbReference>
<dbReference type="OrthoDB" id="14321at2759"/>
<dbReference type="Proteomes" id="UP000681722">
    <property type="component" value="Unassembled WGS sequence"/>
</dbReference>
<comment type="caution">
    <text evidence="1">The sequence shown here is derived from an EMBL/GenBank/DDBJ whole genome shotgun (WGS) entry which is preliminary data.</text>
</comment>
<evidence type="ECO:0000313" key="3">
    <source>
        <dbReference type="EMBL" id="CAF3656537.1"/>
    </source>
</evidence>
<dbReference type="Gene3D" id="3.75.10.10">
    <property type="entry name" value="L-arginine/glycine Amidinotransferase, Chain A"/>
    <property type="match status" value="1"/>
</dbReference>
<keyword evidence="5" id="KW-1185">Reference proteome</keyword>
<evidence type="ECO:0000313" key="4">
    <source>
        <dbReference type="EMBL" id="CAF4217591.1"/>
    </source>
</evidence>
<protein>
    <recommendedName>
        <fullName evidence="6">Amidinotransferase</fullName>
    </recommendedName>
</protein>
<accession>A0A813XRM9</accession>
<evidence type="ECO:0000313" key="5">
    <source>
        <dbReference type="Proteomes" id="UP000663829"/>
    </source>
</evidence>
<dbReference type="PANTHER" id="PTHR43224:SF1">
    <property type="entry name" value="AMIDINOTRANSFERASE"/>
    <property type="match status" value="1"/>
</dbReference>
<dbReference type="Proteomes" id="UP000682733">
    <property type="component" value="Unassembled WGS sequence"/>
</dbReference>
<dbReference type="EMBL" id="CAJNOQ010001113">
    <property type="protein sequence ID" value="CAF0869082.1"/>
    <property type="molecule type" value="Genomic_DNA"/>
</dbReference>
<dbReference type="EMBL" id="CAJNOK010027132">
    <property type="protein sequence ID" value="CAF1414791.1"/>
    <property type="molecule type" value="Genomic_DNA"/>
</dbReference>
<dbReference type="InterPro" id="IPR014541">
    <property type="entry name" value="Amdntrnsf_FN0238"/>
</dbReference>